<gene>
    <name evidence="2" type="ORF">BDFB_000835</name>
</gene>
<dbReference type="Proteomes" id="UP000292052">
    <property type="component" value="Unassembled WGS sequence"/>
</dbReference>
<organism evidence="2 3">
    <name type="scientific">Asbolus verrucosus</name>
    <name type="common">Desert ironclad beetle</name>
    <dbReference type="NCBI Taxonomy" id="1661398"/>
    <lineage>
        <taxon>Eukaryota</taxon>
        <taxon>Metazoa</taxon>
        <taxon>Ecdysozoa</taxon>
        <taxon>Arthropoda</taxon>
        <taxon>Hexapoda</taxon>
        <taxon>Insecta</taxon>
        <taxon>Pterygota</taxon>
        <taxon>Neoptera</taxon>
        <taxon>Endopterygota</taxon>
        <taxon>Coleoptera</taxon>
        <taxon>Polyphaga</taxon>
        <taxon>Cucujiformia</taxon>
        <taxon>Tenebrionidae</taxon>
        <taxon>Pimeliinae</taxon>
        <taxon>Asbolus</taxon>
    </lineage>
</organism>
<dbReference type="AlphaFoldDB" id="A0A482V648"/>
<feature type="region of interest" description="Disordered" evidence="1">
    <location>
        <begin position="29"/>
        <end position="54"/>
    </location>
</feature>
<name>A0A482V648_ASBVE</name>
<evidence type="ECO:0000313" key="3">
    <source>
        <dbReference type="Proteomes" id="UP000292052"/>
    </source>
</evidence>
<protein>
    <submittedName>
        <fullName evidence="2">Uncharacterized protein</fullName>
    </submittedName>
</protein>
<dbReference type="EMBL" id="QDEB01133901">
    <property type="protein sequence ID" value="RZB38769.1"/>
    <property type="molecule type" value="Genomic_DNA"/>
</dbReference>
<evidence type="ECO:0000313" key="2">
    <source>
        <dbReference type="EMBL" id="RZB38769.1"/>
    </source>
</evidence>
<keyword evidence="3" id="KW-1185">Reference proteome</keyword>
<accession>A0A482V648</accession>
<sequence length="61" mass="6646">MSALGRRVPHRGRRVAVLGDCICSELTPPHAVPTSSQIPRHSRTESPSFDVDDGGFFKIVT</sequence>
<reference evidence="2 3" key="1">
    <citation type="submission" date="2017-03" db="EMBL/GenBank/DDBJ databases">
        <title>Genome of the blue death feigning beetle - Asbolus verrucosus.</title>
        <authorList>
            <person name="Rider S.D."/>
        </authorList>
    </citation>
    <scope>NUCLEOTIDE SEQUENCE [LARGE SCALE GENOMIC DNA]</scope>
    <source>
        <strain evidence="2">Butters</strain>
        <tissue evidence="2">Head and leg muscle</tissue>
    </source>
</reference>
<comment type="caution">
    <text evidence="2">The sequence shown here is derived from an EMBL/GenBank/DDBJ whole genome shotgun (WGS) entry which is preliminary data.</text>
</comment>
<proteinExistence type="predicted"/>
<evidence type="ECO:0000256" key="1">
    <source>
        <dbReference type="SAM" id="MobiDB-lite"/>
    </source>
</evidence>